<name>A0A7V6P995_9HYPH</name>
<feature type="compositionally biased region" description="Basic and acidic residues" evidence="1">
    <location>
        <begin position="24"/>
        <end position="33"/>
    </location>
</feature>
<feature type="compositionally biased region" description="Basic residues" evidence="1">
    <location>
        <begin position="1"/>
        <end position="12"/>
    </location>
</feature>
<protein>
    <submittedName>
        <fullName evidence="2">Uncharacterized protein</fullName>
    </submittedName>
</protein>
<sequence length="235" mass="24187">MAKPGTPRHSKSSHNPVTINLDPSDVKRVDEPAKATPDAEPVGNFSKSESPKPEAAKPVPPKAESSTAEKTVKTENPESAAYAKPPFTSGVKPEPQQPAQKNGAGASHLLAGIAGGVIGLGGLLALQWGNVIPSPGAKVTAEQLAHMEQQIADLRSNPAPAPLDDASRAQLAGLEKNVQAAEIKAEAVAGSFADLQQQIAALPKETGQQAAADTSALTERLDALETKLSAAQNRA</sequence>
<evidence type="ECO:0000313" key="2">
    <source>
        <dbReference type="EMBL" id="HHV66759.1"/>
    </source>
</evidence>
<dbReference type="EMBL" id="DUMN01000122">
    <property type="protein sequence ID" value="HHV66759.1"/>
    <property type="molecule type" value="Genomic_DNA"/>
</dbReference>
<proteinExistence type="predicted"/>
<reference evidence="2 3" key="1">
    <citation type="journal article" date="2020" name="Biotechnol. Biofuels">
        <title>New insights from the biogas microbiome by comprehensive genome-resolved metagenomics of nearly 1600 species originating from multiple anaerobic digesters.</title>
        <authorList>
            <person name="Campanaro S."/>
            <person name="Treu L."/>
            <person name="Rodriguez-R L.M."/>
            <person name="Kovalovszki A."/>
            <person name="Ziels R.M."/>
            <person name="Maus I."/>
            <person name="Zhu X."/>
            <person name="Kougias P.G."/>
            <person name="Basile A."/>
            <person name="Luo G."/>
            <person name="Schluter A."/>
            <person name="Konstantinidis K.T."/>
            <person name="Angelidaki I."/>
        </authorList>
    </citation>
    <scope>NUCLEOTIDE SEQUENCE [LARGE SCALE GENOMIC DNA]</scope>
    <source>
        <strain evidence="2">AS04akNAM_66</strain>
    </source>
</reference>
<comment type="caution">
    <text evidence="2">The sequence shown here is derived from an EMBL/GenBank/DDBJ whole genome shotgun (WGS) entry which is preliminary data.</text>
</comment>
<dbReference type="AlphaFoldDB" id="A0A7V6P995"/>
<feature type="non-terminal residue" evidence="2">
    <location>
        <position position="235"/>
    </location>
</feature>
<evidence type="ECO:0000256" key="1">
    <source>
        <dbReference type="SAM" id="MobiDB-lite"/>
    </source>
</evidence>
<feature type="region of interest" description="Disordered" evidence="1">
    <location>
        <begin position="1"/>
        <end position="104"/>
    </location>
</feature>
<accession>A0A7V6P995</accession>
<organism evidence="2 3">
    <name type="scientific">Brucella intermedia</name>
    <dbReference type="NCBI Taxonomy" id="94625"/>
    <lineage>
        <taxon>Bacteria</taxon>
        <taxon>Pseudomonadati</taxon>
        <taxon>Pseudomonadota</taxon>
        <taxon>Alphaproteobacteria</taxon>
        <taxon>Hyphomicrobiales</taxon>
        <taxon>Brucellaceae</taxon>
        <taxon>Brucella/Ochrobactrum group</taxon>
        <taxon>Brucella</taxon>
    </lineage>
</organism>
<dbReference type="Proteomes" id="UP000551563">
    <property type="component" value="Unassembled WGS sequence"/>
</dbReference>
<evidence type="ECO:0000313" key="3">
    <source>
        <dbReference type="Proteomes" id="UP000551563"/>
    </source>
</evidence>
<gene>
    <name evidence="2" type="ORF">GXX48_03810</name>
</gene>